<reference evidence="1 2" key="1">
    <citation type="submission" date="2014-04" db="EMBL/GenBank/DDBJ databases">
        <authorList>
            <consortium name="DOE Joint Genome Institute"/>
            <person name="Kuo A."/>
            <person name="Ruytinx J."/>
            <person name="Rineau F."/>
            <person name="Colpaert J."/>
            <person name="Kohler A."/>
            <person name="Nagy L.G."/>
            <person name="Floudas D."/>
            <person name="Copeland A."/>
            <person name="Barry K.W."/>
            <person name="Cichocki N."/>
            <person name="Veneault-Fourrey C."/>
            <person name="LaButti K."/>
            <person name="Lindquist E.A."/>
            <person name="Lipzen A."/>
            <person name="Lundell T."/>
            <person name="Morin E."/>
            <person name="Murat C."/>
            <person name="Sun H."/>
            <person name="Tunlid A."/>
            <person name="Henrissat B."/>
            <person name="Grigoriev I.V."/>
            <person name="Hibbett D.S."/>
            <person name="Martin F."/>
            <person name="Nordberg H.P."/>
            <person name="Cantor M.N."/>
            <person name="Hua S.X."/>
        </authorList>
    </citation>
    <scope>NUCLEOTIDE SEQUENCE [LARGE SCALE GENOMIC DNA]</scope>
    <source>
        <strain evidence="1 2">UH-Slu-Lm8-n1</strain>
    </source>
</reference>
<protein>
    <submittedName>
        <fullName evidence="1">Uncharacterized protein</fullName>
    </submittedName>
</protein>
<keyword evidence="2" id="KW-1185">Reference proteome</keyword>
<evidence type="ECO:0000313" key="1">
    <source>
        <dbReference type="EMBL" id="KIK36510.1"/>
    </source>
</evidence>
<dbReference type="AlphaFoldDB" id="A0A0C9ZGL2"/>
<dbReference type="HOGENOM" id="CLU_007337_1_0_1"/>
<dbReference type="EMBL" id="KN835523">
    <property type="protein sequence ID" value="KIK36510.1"/>
    <property type="molecule type" value="Genomic_DNA"/>
</dbReference>
<organism evidence="1 2">
    <name type="scientific">Suillus luteus UH-Slu-Lm8-n1</name>
    <dbReference type="NCBI Taxonomy" id="930992"/>
    <lineage>
        <taxon>Eukaryota</taxon>
        <taxon>Fungi</taxon>
        <taxon>Dikarya</taxon>
        <taxon>Basidiomycota</taxon>
        <taxon>Agaricomycotina</taxon>
        <taxon>Agaricomycetes</taxon>
        <taxon>Agaricomycetidae</taxon>
        <taxon>Boletales</taxon>
        <taxon>Suillineae</taxon>
        <taxon>Suillaceae</taxon>
        <taxon>Suillus</taxon>
    </lineage>
</organism>
<dbReference type="InParanoid" id="A0A0C9ZGL2"/>
<dbReference type="OrthoDB" id="3261594at2759"/>
<dbReference type="STRING" id="930992.A0A0C9ZGL2"/>
<reference evidence="2" key="2">
    <citation type="submission" date="2015-01" db="EMBL/GenBank/DDBJ databases">
        <title>Evolutionary Origins and Diversification of the Mycorrhizal Mutualists.</title>
        <authorList>
            <consortium name="DOE Joint Genome Institute"/>
            <consortium name="Mycorrhizal Genomics Consortium"/>
            <person name="Kohler A."/>
            <person name="Kuo A."/>
            <person name="Nagy L.G."/>
            <person name="Floudas D."/>
            <person name="Copeland A."/>
            <person name="Barry K.W."/>
            <person name="Cichocki N."/>
            <person name="Veneault-Fourrey C."/>
            <person name="LaButti K."/>
            <person name="Lindquist E.A."/>
            <person name="Lipzen A."/>
            <person name="Lundell T."/>
            <person name="Morin E."/>
            <person name="Murat C."/>
            <person name="Riley R."/>
            <person name="Ohm R."/>
            <person name="Sun H."/>
            <person name="Tunlid A."/>
            <person name="Henrissat B."/>
            <person name="Grigoriev I.V."/>
            <person name="Hibbett D.S."/>
            <person name="Martin F."/>
        </authorList>
    </citation>
    <scope>NUCLEOTIDE SEQUENCE [LARGE SCALE GENOMIC DNA]</scope>
    <source>
        <strain evidence="2">UH-Slu-Lm8-n1</strain>
    </source>
</reference>
<accession>A0A0C9ZGL2</accession>
<proteinExistence type="predicted"/>
<feature type="non-terminal residue" evidence="1">
    <location>
        <position position="316"/>
    </location>
</feature>
<gene>
    <name evidence="1" type="ORF">CY34DRAFT_29098</name>
</gene>
<sequence>RVAVDIDRLEACAVLPKQRDAIAFIRALQNASLDDPSAKLSEEALFWLHNPLQEPLAIDEAAIWHGISTYFALEHSAVAAYERIQKSGAQCFGNAAADVPSYACIERLIAEYTGVESIEHDMCPNTCIAYTGPFANLNCCPLCNRERYDPVKLRTSGGRNQVPCQKFITIPLAAQLQALWRDPEHAQKMSYLPDTTMQLLEELRTNHGEFAKTDDFIMGSDYIHAVLRNDINPKDDIVLMISMDGAQLYESKQSDCWIYIWVVLNHAPGDRYKKKYILPGGFIPGPNKPKNIDSFLLPGMHHLSALQKEGLRIWDA</sequence>
<evidence type="ECO:0000313" key="2">
    <source>
        <dbReference type="Proteomes" id="UP000054485"/>
    </source>
</evidence>
<dbReference type="Proteomes" id="UP000054485">
    <property type="component" value="Unassembled WGS sequence"/>
</dbReference>
<name>A0A0C9ZGL2_9AGAM</name>
<feature type="non-terminal residue" evidence="1">
    <location>
        <position position="1"/>
    </location>
</feature>